<sequence>MKTSIIIYLILTTTILVLVAVFSVLNFPFPLIFYLVLLGKILLLITVYKVLREDYKPSSTFEEFYENVTGESKE</sequence>
<dbReference type="EMBL" id="RBLG01000002">
    <property type="protein sequence ID" value="RKS53668.1"/>
    <property type="molecule type" value="Genomic_DNA"/>
</dbReference>
<comment type="caution">
    <text evidence="2">The sequence shown here is derived from an EMBL/GenBank/DDBJ whole genome shotgun (WGS) entry which is preliminary data.</text>
</comment>
<keyword evidence="1" id="KW-0472">Membrane</keyword>
<proteinExistence type="predicted"/>
<organism evidence="2 3">
    <name type="scientific">Gillisia mitskevichiae</name>
    <dbReference type="NCBI Taxonomy" id="270921"/>
    <lineage>
        <taxon>Bacteria</taxon>
        <taxon>Pseudomonadati</taxon>
        <taxon>Bacteroidota</taxon>
        <taxon>Flavobacteriia</taxon>
        <taxon>Flavobacteriales</taxon>
        <taxon>Flavobacteriaceae</taxon>
        <taxon>Gillisia</taxon>
    </lineage>
</organism>
<keyword evidence="1" id="KW-0812">Transmembrane</keyword>
<feature type="transmembrane region" description="Helical" evidence="1">
    <location>
        <begin position="5"/>
        <end position="25"/>
    </location>
</feature>
<accession>A0A495PVZ9</accession>
<dbReference type="AlphaFoldDB" id="A0A495PVZ9"/>
<keyword evidence="1" id="KW-1133">Transmembrane helix</keyword>
<gene>
    <name evidence="2" type="ORF">BC962_1922</name>
</gene>
<dbReference type="Proteomes" id="UP000276282">
    <property type="component" value="Unassembled WGS sequence"/>
</dbReference>
<keyword evidence="3" id="KW-1185">Reference proteome</keyword>
<evidence type="ECO:0000313" key="2">
    <source>
        <dbReference type="EMBL" id="RKS53668.1"/>
    </source>
</evidence>
<protein>
    <submittedName>
        <fullName evidence="2">Uncharacterized protein</fullName>
    </submittedName>
</protein>
<reference evidence="2 3" key="1">
    <citation type="submission" date="2018-10" db="EMBL/GenBank/DDBJ databases">
        <title>Genomic Encyclopedia of Archaeal and Bacterial Type Strains, Phase II (KMG-II): from individual species to whole genera.</title>
        <authorList>
            <person name="Goeker M."/>
        </authorList>
    </citation>
    <scope>NUCLEOTIDE SEQUENCE [LARGE SCALE GENOMIC DNA]</scope>
    <source>
        <strain evidence="2 3">DSM 19839</strain>
    </source>
</reference>
<feature type="transmembrane region" description="Helical" evidence="1">
    <location>
        <begin position="31"/>
        <end position="51"/>
    </location>
</feature>
<name>A0A495PVZ9_9FLAO</name>
<evidence type="ECO:0000313" key="3">
    <source>
        <dbReference type="Proteomes" id="UP000276282"/>
    </source>
</evidence>
<dbReference type="RefSeq" id="WP_121345750.1">
    <property type="nucleotide sequence ID" value="NZ_RBLG01000002.1"/>
</dbReference>
<evidence type="ECO:0000256" key="1">
    <source>
        <dbReference type="SAM" id="Phobius"/>
    </source>
</evidence>